<proteinExistence type="predicted"/>
<dbReference type="Pfam" id="PF03478">
    <property type="entry name" value="Beta-prop_KIB1-4"/>
    <property type="match status" value="1"/>
</dbReference>
<keyword evidence="4" id="KW-1185">Reference proteome</keyword>
<accession>A0A2U1NUZ7</accession>
<dbReference type="STRING" id="35608.A0A2U1NUZ7"/>
<dbReference type="EMBL" id="PKPP01002149">
    <property type="protein sequence ID" value="PWA77277.1"/>
    <property type="molecule type" value="Genomic_DNA"/>
</dbReference>
<evidence type="ECO:0000259" key="2">
    <source>
        <dbReference type="Pfam" id="PF03478"/>
    </source>
</evidence>
<feature type="transmembrane region" description="Helical" evidence="1">
    <location>
        <begin position="69"/>
        <end position="88"/>
    </location>
</feature>
<evidence type="ECO:0000313" key="3">
    <source>
        <dbReference type="EMBL" id="PWA77277.1"/>
    </source>
</evidence>
<feature type="domain" description="KIB1-4 beta-propeller" evidence="2">
    <location>
        <begin position="784"/>
        <end position="1021"/>
    </location>
</feature>
<sequence length="1061" mass="121914">MECISSGSVCDQLPPLSEKYSWLVSQSLEGTQHVTNDQFFYTTHDELPHYRRKIPELPGKRIHRSFHGWVIYSLIIRTILSGLFGTLLNSKRKKFRWTEMSYAKQLKKLTLDGELLHSLTCCNGKVYGLSTDCSFTSLVIRIDIMVTDKEVAITLMMFGPYPLSSNPSYRIGGDFLELNSKRKKFRWTEMSYAKQLKKLTLDGELLHSLTCCNGKVYGLSTDGSFTSLVIRIDIMVTDKEVAITLMMFGPYPLSSNPSYRIGGDFLEYLIGSCTELFGITICLEEETKKTHNTPVDVNVFKLDMTSIKWEEFEGLRDWEIINDNFEELDLEDIFKIQDLWEEMDDLKDSILCVDLAHDHSVSYSRVIASELGGYIHIRCKMGETIYSYHVKDNTISPWSIPSRMLPTSDASVWECRMECISSGSVCDQLPPLSEKYSWLVSQSLEGTQHVTNDQFFYTTHDELPHYRRKIPELPGKRIHRSFHGWVIYSLIIRTILSGLFGTLLNSKRKKFRWTEMSYAKQLKKLTLDGELLHSLTCCNGKVYGLSTDCSFTSLVIRIDIMVTDKEVAITLMMFGPYPLSSNPSYRIGGDFLEYLIGSCTELFGITICLEEETKKTHNTRVDVNVFKLDMTSIKWEEFEGLRDREIINDNFEELDLEDIFKIQDLWEEMDDLKDSIFCVDLARDHSVSYSRVIASELGEDDHGEAKCIDDSKSEMKNNNEILLKLGSDDGVDYNESHLLNIPYDLLELITEHCVGVEYMNFRATCKRCHLAAPLIKWGNKRSIKRLQTYSVVSPWLMVVDKKRDTITFMDPIMTCRAVLYNPFTNDLRKLPAESRDRFESLSFSAPPTSANCIVIGFKFKTGEHWHAHIHFVNREPVWHTLNLGPDPHTICSSIFDGRDLYALGKEGELIVFNNLGQPDHLWKLVEAEAPKSSSSSTQKYLTKCDQQLLLVSVGVGEYGEHVEVFKHNASKQEWEKVDGVGKHMIYICNATCLCIEAKMPQMENKIFFPQLHAENRKIVFYSLDTCMYHTFDGEDIQERVSGFFGNTFHFSSHAWLEPNWS</sequence>
<name>A0A2U1NUZ7_ARTAN</name>
<evidence type="ECO:0000313" key="4">
    <source>
        <dbReference type="Proteomes" id="UP000245207"/>
    </source>
</evidence>
<dbReference type="OrthoDB" id="1863935at2759"/>
<keyword evidence="1" id="KW-0812">Transmembrane</keyword>
<reference evidence="3 4" key="1">
    <citation type="journal article" date="2018" name="Mol. Plant">
        <title>The genome of Artemisia annua provides insight into the evolution of Asteraceae family and artemisinin biosynthesis.</title>
        <authorList>
            <person name="Shen Q."/>
            <person name="Zhang L."/>
            <person name="Liao Z."/>
            <person name="Wang S."/>
            <person name="Yan T."/>
            <person name="Shi P."/>
            <person name="Liu M."/>
            <person name="Fu X."/>
            <person name="Pan Q."/>
            <person name="Wang Y."/>
            <person name="Lv Z."/>
            <person name="Lu X."/>
            <person name="Zhang F."/>
            <person name="Jiang W."/>
            <person name="Ma Y."/>
            <person name="Chen M."/>
            <person name="Hao X."/>
            <person name="Li L."/>
            <person name="Tang Y."/>
            <person name="Lv G."/>
            <person name="Zhou Y."/>
            <person name="Sun X."/>
            <person name="Brodelius P.E."/>
            <person name="Rose J.K.C."/>
            <person name="Tang K."/>
        </authorList>
    </citation>
    <scope>NUCLEOTIDE SEQUENCE [LARGE SCALE GENOMIC DNA]</scope>
    <source>
        <strain evidence="4">cv. Huhao1</strain>
        <tissue evidence="3">Leaf</tissue>
    </source>
</reference>
<dbReference type="Proteomes" id="UP000245207">
    <property type="component" value="Unassembled WGS sequence"/>
</dbReference>
<comment type="caution">
    <text evidence="3">The sequence shown here is derived from an EMBL/GenBank/DDBJ whole genome shotgun (WGS) entry which is preliminary data.</text>
</comment>
<gene>
    <name evidence="3" type="ORF">CTI12_AA225440</name>
</gene>
<keyword evidence="1" id="KW-0472">Membrane</keyword>
<dbReference type="PANTHER" id="PTHR40891">
    <property type="entry name" value="DUF295 DOMAIN-CONTAINING PROTEIN"/>
    <property type="match status" value="1"/>
</dbReference>
<protein>
    <recommendedName>
        <fullName evidence="2">KIB1-4 beta-propeller domain-containing protein</fullName>
    </recommendedName>
</protein>
<dbReference type="AlphaFoldDB" id="A0A2U1NUZ7"/>
<dbReference type="PANTHER" id="PTHR40891:SF1">
    <property type="entry name" value="DUF295 DOMAIN-CONTAINING PROTEIN"/>
    <property type="match status" value="1"/>
</dbReference>
<keyword evidence="1" id="KW-1133">Transmembrane helix</keyword>
<dbReference type="InterPro" id="IPR005174">
    <property type="entry name" value="KIB1-4_b-propeller"/>
</dbReference>
<organism evidence="3 4">
    <name type="scientific">Artemisia annua</name>
    <name type="common">Sweet wormwood</name>
    <dbReference type="NCBI Taxonomy" id="35608"/>
    <lineage>
        <taxon>Eukaryota</taxon>
        <taxon>Viridiplantae</taxon>
        <taxon>Streptophyta</taxon>
        <taxon>Embryophyta</taxon>
        <taxon>Tracheophyta</taxon>
        <taxon>Spermatophyta</taxon>
        <taxon>Magnoliopsida</taxon>
        <taxon>eudicotyledons</taxon>
        <taxon>Gunneridae</taxon>
        <taxon>Pentapetalae</taxon>
        <taxon>asterids</taxon>
        <taxon>campanulids</taxon>
        <taxon>Asterales</taxon>
        <taxon>Asteraceae</taxon>
        <taxon>Asteroideae</taxon>
        <taxon>Anthemideae</taxon>
        <taxon>Artemisiinae</taxon>
        <taxon>Artemisia</taxon>
    </lineage>
</organism>
<evidence type="ECO:0000256" key="1">
    <source>
        <dbReference type="SAM" id="Phobius"/>
    </source>
</evidence>